<keyword evidence="1" id="KW-0479">Metal-binding</keyword>
<dbReference type="Proteomes" id="UP001497472">
    <property type="component" value="Unassembled WGS sequence"/>
</dbReference>
<dbReference type="Gene3D" id="4.10.60.10">
    <property type="entry name" value="Zinc finger, CCHC-type"/>
    <property type="match status" value="1"/>
</dbReference>
<evidence type="ECO:0000256" key="2">
    <source>
        <dbReference type="SAM" id="MobiDB-lite"/>
    </source>
</evidence>
<dbReference type="PROSITE" id="PS50158">
    <property type="entry name" value="ZF_CCHC"/>
    <property type="match status" value="1"/>
</dbReference>
<reference evidence="4 5" key="1">
    <citation type="submission" date="2023-11" db="EMBL/GenBank/DDBJ databases">
        <authorList>
            <person name="Okamura Y."/>
        </authorList>
    </citation>
    <scope>NUCLEOTIDE SEQUENCE [LARGE SCALE GENOMIC DNA]</scope>
</reference>
<dbReference type="AlphaFoldDB" id="A0AAV1JTQ6"/>
<gene>
    <name evidence="4" type="ORF">LNINA_LOCUS11917</name>
</gene>
<dbReference type="GO" id="GO:0003676">
    <property type="term" value="F:nucleic acid binding"/>
    <property type="evidence" value="ECO:0007669"/>
    <property type="project" value="InterPro"/>
</dbReference>
<comment type="caution">
    <text evidence="4">The sequence shown here is derived from an EMBL/GenBank/DDBJ whole genome shotgun (WGS) entry which is preliminary data.</text>
</comment>
<feature type="compositionally biased region" description="Basic and acidic residues" evidence="2">
    <location>
        <begin position="72"/>
        <end position="90"/>
    </location>
</feature>
<keyword evidence="1" id="KW-0863">Zinc-finger</keyword>
<evidence type="ECO:0000259" key="3">
    <source>
        <dbReference type="PROSITE" id="PS50158"/>
    </source>
</evidence>
<accession>A0AAV1JTQ6</accession>
<organism evidence="4 5">
    <name type="scientific">Leptosia nina</name>
    <dbReference type="NCBI Taxonomy" id="320188"/>
    <lineage>
        <taxon>Eukaryota</taxon>
        <taxon>Metazoa</taxon>
        <taxon>Ecdysozoa</taxon>
        <taxon>Arthropoda</taxon>
        <taxon>Hexapoda</taxon>
        <taxon>Insecta</taxon>
        <taxon>Pterygota</taxon>
        <taxon>Neoptera</taxon>
        <taxon>Endopterygota</taxon>
        <taxon>Lepidoptera</taxon>
        <taxon>Glossata</taxon>
        <taxon>Ditrysia</taxon>
        <taxon>Papilionoidea</taxon>
        <taxon>Pieridae</taxon>
        <taxon>Pierinae</taxon>
        <taxon>Leptosia</taxon>
    </lineage>
</organism>
<dbReference type="EMBL" id="CAVLEF010000167">
    <property type="protein sequence ID" value="CAK1552891.1"/>
    <property type="molecule type" value="Genomic_DNA"/>
</dbReference>
<feature type="compositionally biased region" description="Polar residues" evidence="2">
    <location>
        <begin position="96"/>
        <end position="109"/>
    </location>
</feature>
<feature type="compositionally biased region" description="Basic residues" evidence="2">
    <location>
        <begin position="32"/>
        <end position="71"/>
    </location>
</feature>
<evidence type="ECO:0000313" key="5">
    <source>
        <dbReference type="Proteomes" id="UP001497472"/>
    </source>
</evidence>
<feature type="domain" description="CCHC-type" evidence="3">
    <location>
        <begin position="339"/>
        <end position="354"/>
    </location>
</feature>
<dbReference type="SUPFAM" id="SSF57756">
    <property type="entry name" value="Retrovirus zinc finger-like domains"/>
    <property type="match status" value="1"/>
</dbReference>
<dbReference type="GO" id="GO:0008270">
    <property type="term" value="F:zinc ion binding"/>
    <property type="evidence" value="ECO:0007669"/>
    <property type="project" value="UniProtKB-KW"/>
</dbReference>
<evidence type="ECO:0000313" key="4">
    <source>
        <dbReference type="EMBL" id="CAK1552891.1"/>
    </source>
</evidence>
<evidence type="ECO:0000256" key="1">
    <source>
        <dbReference type="PROSITE-ProRule" id="PRU00047"/>
    </source>
</evidence>
<feature type="compositionally biased region" description="Basic residues" evidence="2">
    <location>
        <begin position="7"/>
        <end position="18"/>
    </location>
</feature>
<dbReference type="InterPro" id="IPR036875">
    <property type="entry name" value="Znf_CCHC_sf"/>
</dbReference>
<dbReference type="SMART" id="SM00343">
    <property type="entry name" value="ZnF_C2HC"/>
    <property type="match status" value="2"/>
</dbReference>
<sequence>MEEEKNRRRSKSRKTATPRRHETVVAGSHSCSRSRGRIVSRSPNMRRARCRRSRSRGSRHSRSTSRRKSREHLRCIHSKDQRKSSVDRSRSRITKSRSPIPNTSPRYNNSNVEDIQNVFFKKFFDVIVNMKPNSDNDRFPVLNVVPEFDPLNKGQTVESWIHKVDECAQIYGWNDRQIVHYAMPKLNGIAKTWYQGLPSLLHSWSEWKIKLRESFPARENYAELLTEMLNKRARYGESLDLYYYTKMNLLNRCEITGRRAVDCLLAGIDDRNVRVGGQSAEFKEPEQVLNFFKSVKVGNDKINDSAKITDREKRIHSSINNDKMPNISQGQKTQLGITCYNCNERGHPFFRCPKPKLHCSNCKLLGHLAPDCPKLKQGAVTDNNSELNGLILKRDIR</sequence>
<protein>
    <recommendedName>
        <fullName evidence="3">CCHC-type domain-containing protein</fullName>
    </recommendedName>
</protein>
<feature type="region of interest" description="Disordered" evidence="2">
    <location>
        <begin position="1"/>
        <end position="109"/>
    </location>
</feature>
<proteinExistence type="predicted"/>
<name>A0AAV1JTQ6_9NEOP</name>
<dbReference type="InterPro" id="IPR001878">
    <property type="entry name" value="Znf_CCHC"/>
</dbReference>
<keyword evidence="5" id="KW-1185">Reference proteome</keyword>
<keyword evidence="1" id="KW-0862">Zinc</keyword>